<dbReference type="Proteomes" id="UP000010824">
    <property type="component" value="Chromosome"/>
</dbReference>
<evidence type="ECO:0000256" key="1">
    <source>
        <dbReference type="SAM" id="Phobius"/>
    </source>
</evidence>
<reference evidence="2 3" key="2">
    <citation type="journal article" date="2014" name="Genome Announc.">
        <title>Complete Genome Sequence of Methanoregula formicica SMSPT, a Mesophilic Hydrogenotrophic Methanogen Isolated from a Methanogenic Upflow Anaerobic Sludge Blanket Reactor.</title>
        <authorList>
            <person name="Yamamoto K."/>
            <person name="Tamaki H."/>
            <person name="Cadillo-Quiroz H."/>
            <person name="Imachi H."/>
            <person name="Kyrpides N."/>
            <person name="Woyke T."/>
            <person name="Goodwin L."/>
            <person name="Zinder S.H."/>
            <person name="Kamagata Y."/>
            <person name="Liu W.T."/>
        </authorList>
    </citation>
    <scope>NUCLEOTIDE SEQUENCE [LARGE SCALE GENOMIC DNA]</scope>
    <source>
        <strain evidence="3">DSM 22288 / NBRC 105244 / SMSP</strain>
    </source>
</reference>
<accession>L0HDC5</accession>
<protein>
    <submittedName>
        <fullName evidence="2">Uncharacterized protein</fullName>
    </submittedName>
</protein>
<evidence type="ECO:0000313" key="2">
    <source>
        <dbReference type="EMBL" id="AGB02025.1"/>
    </source>
</evidence>
<dbReference type="HOGENOM" id="CLU_904920_0_0_2"/>
<proteinExistence type="predicted"/>
<reference evidence="3" key="1">
    <citation type="submission" date="2011-12" db="EMBL/GenBank/DDBJ databases">
        <title>Complete sequence of Methanoregula formicicum SMSP.</title>
        <authorList>
            <person name="Lucas S."/>
            <person name="Han J."/>
            <person name="Lapidus A."/>
            <person name="Cheng J.-F."/>
            <person name="Goodwin L."/>
            <person name="Pitluck S."/>
            <person name="Peters L."/>
            <person name="Ovchinnikova G."/>
            <person name="Teshima H."/>
            <person name="Detter J.C."/>
            <person name="Han C."/>
            <person name="Tapia R."/>
            <person name="Land M."/>
            <person name="Hauser L."/>
            <person name="Kyrpides N."/>
            <person name="Ivanova N."/>
            <person name="Pagani I."/>
            <person name="Imachi H."/>
            <person name="Tamaki H."/>
            <person name="Sekiguchi Y."/>
            <person name="Kamagata Y."/>
            <person name="Cadillo-Quiroz H."/>
            <person name="Zinder S."/>
            <person name="Liu W.-T."/>
            <person name="Woyke T."/>
        </authorList>
    </citation>
    <scope>NUCLEOTIDE SEQUENCE [LARGE SCALE GENOMIC DNA]</scope>
    <source>
        <strain evidence="3">DSM 22288 / NBRC 105244 / SMSP</strain>
    </source>
</reference>
<keyword evidence="3" id="KW-1185">Reference proteome</keyword>
<feature type="transmembrane region" description="Helical" evidence="1">
    <location>
        <begin position="289"/>
        <end position="309"/>
    </location>
</feature>
<evidence type="ECO:0000313" key="3">
    <source>
        <dbReference type="Proteomes" id="UP000010824"/>
    </source>
</evidence>
<dbReference type="InParanoid" id="L0HDC5"/>
<keyword evidence="1" id="KW-0812">Transmembrane</keyword>
<dbReference type="GeneID" id="14310286"/>
<keyword evidence="1" id="KW-0472">Membrane</keyword>
<keyword evidence="1" id="KW-1133">Transmembrane helix</keyword>
<organism evidence="2 3">
    <name type="scientific">Methanoregula formicica (strain DSM 22288 / NBRC 105244 / SMSP)</name>
    <dbReference type="NCBI Taxonomy" id="593750"/>
    <lineage>
        <taxon>Archaea</taxon>
        <taxon>Methanobacteriati</taxon>
        <taxon>Methanobacteriota</taxon>
        <taxon>Stenosarchaea group</taxon>
        <taxon>Methanomicrobia</taxon>
        <taxon>Methanomicrobiales</taxon>
        <taxon>Methanoregulaceae</taxon>
        <taxon>Methanoregula</taxon>
    </lineage>
</organism>
<dbReference type="eggNOG" id="arCOG09605">
    <property type="taxonomic scope" value="Archaea"/>
</dbReference>
<dbReference type="OrthoDB" id="118069at2157"/>
<dbReference type="InterPro" id="IPR013320">
    <property type="entry name" value="ConA-like_dom_sf"/>
</dbReference>
<dbReference type="STRING" id="593750.Metfor_0973"/>
<sequence length="313" mass="34378" precursor="true">MRLRILTLILMAGLLALVCVPAQGATGGPVTVLYQNSFSSNPKWVTNNPSLDYWDPGLQMYHFAIEPSTGAYAYTLVKGYEKQPFTLEYDVILNKVDEGTTFRLGFSGEAMNPEVGPNVLTEFTNAKYGQIMWLRLVTPGNKLMKVNSESGDTQNSGSIAYKGPTVNYELNKTYRVTVDYNKDQRTLTMKVNEKTSGQEIWGYYINTVEDLSGMDRIYLGSIGDYGMMHRYAEGYLDNVRLTVPAEAEVTTPAAAVTTAPQTPTTRPTAIKTTVQQTALPTTAPQESPVPVPVTILALGIAGACMALFLNKRK</sequence>
<gene>
    <name evidence="2" type="ordered locus">Metfor_0973</name>
</gene>
<dbReference type="KEGG" id="mfo:Metfor_0973"/>
<dbReference type="EMBL" id="CP003167">
    <property type="protein sequence ID" value="AGB02025.1"/>
    <property type="molecule type" value="Genomic_DNA"/>
</dbReference>
<dbReference type="Gene3D" id="2.60.120.200">
    <property type="match status" value="1"/>
</dbReference>
<name>L0HDC5_METFS</name>
<dbReference type="AlphaFoldDB" id="L0HDC5"/>
<dbReference type="RefSeq" id="WP_015284989.1">
    <property type="nucleotide sequence ID" value="NC_019943.1"/>
</dbReference>
<dbReference type="SUPFAM" id="SSF49899">
    <property type="entry name" value="Concanavalin A-like lectins/glucanases"/>
    <property type="match status" value="1"/>
</dbReference>